<proteinExistence type="predicted"/>
<reference evidence="1 2" key="1">
    <citation type="submission" date="2017-12" db="EMBL/GenBank/DDBJ databases">
        <title>Kangiella profundi FT102 completed genome.</title>
        <authorList>
            <person name="Xu J."/>
            <person name="Wang J."/>
            <person name="Lu Y."/>
        </authorList>
    </citation>
    <scope>NUCLEOTIDE SEQUENCE [LARGE SCALE GENOMIC DNA]</scope>
    <source>
        <strain evidence="1 2">FT102</strain>
    </source>
</reference>
<evidence type="ECO:0000313" key="2">
    <source>
        <dbReference type="Proteomes" id="UP000232693"/>
    </source>
</evidence>
<dbReference type="GO" id="GO:0016491">
    <property type="term" value="F:oxidoreductase activity"/>
    <property type="evidence" value="ECO:0007669"/>
    <property type="project" value="InterPro"/>
</dbReference>
<gene>
    <name evidence="1" type="ORF">CW740_11125</name>
</gene>
<dbReference type="Pfam" id="PF01593">
    <property type="entry name" value="Amino_oxidase"/>
    <property type="match status" value="1"/>
</dbReference>
<dbReference type="SUPFAM" id="SSF51905">
    <property type="entry name" value="FAD/NAD(P)-binding domain"/>
    <property type="match status" value="1"/>
</dbReference>
<dbReference type="PANTHER" id="PTHR42923">
    <property type="entry name" value="PROTOPORPHYRINOGEN OXIDASE"/>
    <property type="match status" value="1"/>
</dbReference>
<dbReference type="OrthoDB" id="20837at2"/>
<dbReference type="PANTHER" id="PTHR42923:SF17">
    <property type="entry name" value="AMINE OXIDASE DOMAIN-CONTAINING PROTEIN"/>
    <property type="match status" value="1"/>
</dbReference>
<evidence type="ECO:0000313" key="1">
    <source>
        <dbReference type="EMBL" id="AUD79767.1"/>
    </source>
</evidence>
<dbReference type="Gene3D" id="1.10.405.20">
    <property type="match status" value="1"/>
</dbReference>
<dbReference type="Gene3D" id="3.30.70.1990">
    <property type="match status" value="1"/>
</dbReference>
<protein>
    <submittedName>
        <fullName evidence="1">Dehydrogenase</fullName>
    </submittedName>
</protein>
<dbReference type="InterPro" id="IPR050464">
    <property type="entry name" value="Zeta_carotene_desat/Oxidored"/>
</dbReference>
<dbReference type="RefSeq" id="WP_106647562.1">
    <property type="nucleotide sequence ID" value="NZ_BMGO01000001.1"/>
</dbReference>
<dbReference type="AlphaFoldDB" id="A0A2K9AEC3"/>
<accession>A0A2K9AEC3</accession>
<keyword evidence="2" id="KW-1185">Reference proteome</keyword>
<dbReference type="FunFam" id="1.10.405.20:FF:000001">
    <property type="entry name" value="Amine oxidase"/>
    <property type="match status" value="1"/>
</dbReference>
<dbReference type="InterPro" id="IPR036188">
    <property type="entry name" value="FAD/NAD-bd_sf"/>
</dbReference>
<organism evidence="1 2">
    <name type="scientific">Kangiella profundi</name>
    <dbReference type="NCBI Taxonomy" id="1561924"/>
    <lineage>
        <taxon>Bacteria</taxon>
        <taxon>Pseudomonadati</taxon>
        <taxon>Pseudomonadota</taxon>
        <taxon>Gammaproteobacteria</taxon>
        <taxon>Kangiellales</taxon>
        <taxon>Kangiellaceae</taxon>
        <taxon>Kangiella</taxon>
    </lineage>
</organism>
<sequence length="423" mass="47711">MKVAVIGGGISGLTAAERLASEADVTLFEHANKLGGHADTQYIEVEAKAGGKKKIAVDTGFIVFNPENYPTFYGLLQKYQVPYKDSDMSFAVSNKLTGLEYNAGTLNGLFSQRKNIVSPKFYRMLRDIFRFYREAGELLEPSSEQGDITLGDYLRKNGYSQQFIDEHILPMSCALWSGDSQVILDFPARYLVAFMNNHQMMQAFNRPIWKTIQGGSKAYVEAIASNAGFQVKLGCPISKVIRNHEKVWLHTAEGKQEFDYVIFACHSDQALKMIEGASEAEHQILGAIRYQENQITLHSDTSLLPSKKRAWASWNVIIDEKTRQECTVSYYMNLLQSLDTPTPVIVSLNMSERVNPELVWKEVTYHHPVYTQATIDAQQNKHQIQGKHRSYYCGAYWGWGFHEDGARSGLEAAEQLLKDSGYA</sequence>
<dbReference type="InterPro" id="IPR002937">
    <property type="entry name" value="Amino_oxidase"/>
</dbReference>
<dbReference type="Gene3D" id="3.50.50.60">
    <property type="entry name" value="FAD/NAD(P)-binding domain"/>
    <property type="match status" value="1"/>
</dbReference>
<dbReference type="Proteomes" id="UP000232693">
    <property type="component" value="Chromosome"/>
</dbReference>
<dbReference type="EMBL" id="CP025120">
    <property type="protein sequence ID" value="AUD79767.1"/>
    <property type="molecule type" value="Genomic_DNA"/>
</dbReference>
<dbReference type="KEGG" id="kpd:CW740_11125"/>
<name>A0A2K9AEC3_9GAMM</name>